<dbReference type="OrthoDB" id="464934at2"/>
<evidence type="ECO:0000313" key="7">
    <source>
        <dbReference type="Proteomes" id="UP000237968"/>
    </source>
</evidence>
<dbReference type="RefSeq" id="WP_106390437.1">
    <property type="nucleotide sequence ID" value="NZ_PVNK01000056.1"/>
</dbReference>
<dbReference type="SUPFAM" id="SSF161084">
    <property type="entry name" value="MAPEG domain-like"/>
    <property type="match status" value="1"/>
</dbReference>
<name>A0A2S9YGJ8_9BACT</name>
<evidence type="ECO:0000256" key="3">
    <source>
        <dbReference type="ARBA" id="ARBA00022989"/>
    </source>
</evidence>
<feature type="transmembrane region" description="Helical" evidence="5">
    <location>
        <begin position="120"/>
        <end position="143"/>
    </location>
</feature>
<evidence type="ECO:0000256" key="2">
    <source>
        <dbReference type="ARBA" id="ARBA00022692"/>
    </source>
</evidence>
<gene>
    <name evidence="6" type="ORF">ENSA5_10100</name>
</gene>
<evidence type="ECO:0000256" key="4">
    <source>
        <dbReference type="ARBA" id="ARBA00023136"/>
    </source>
</evidence>
<dbReference type="GO" id="GO:0016020">
    <property type="term" value="C:membrane"/>
    <property type="evidence" value="ECO:0007669"/>
    <property type="project" value="UniProtKB-SubCell"/>
</dbReference>
<evidence type="ECO:0000313" key="6">
    <source>
        <dbReference type="EMBL" id="PRQ04172.1"/>
    </source>
</evidence>
<dbReference type="Gene3D" id="1.20.120.550">
    <property type="entry name" value="Membrane associated eicosanoid/glutathione metabolism-like domain"/>
    <property type="match status" value="1"/>
</dbReference>
<feature type="transmembrane region" description="Helical" evidence="5">
    <location>
        <begin position="76"/>
        <end position="99"/>
    </location>
</feature>
<dbReference type="Proteomes" id="UP000237968">
    <property type="component" value="Unassembled WGS sequence"/>
</dbReference>
<sequence>MTLSITDQTGPIVVTLAYLGLYYGFQVHQLRVKVRLQREYLERGEKFDRYFGQDREMLAADRTQLNMLEHMPPLLVLLWLNAVFIGPRGATIGGAIYVAARALYPLMLGSRLGRSIRAQVLIATGLGYAVLVYFMGALIWALLAG</sequence>
<dbReference type="InterPro" id="IPR023352">
    <property type="entry name" value="MAPEG-like_dom_sf"/>
</dbReference>
<proteinExistence type="predicted"/>
<dbReference type="EMBL" id="PVNK01000056">
    <property type="protein sequence ID" value="PRQ04172.1"/>
    <property type="molecule type" value="Genomic_DNA"/>
</dbReference>
<dbReference type="InterPro" id="IPR001129">
    <property type="entry name" value="Membr-assoc_MAPEG"/>
</dbReference>
<comment type="subcellular location">
    <subcellularLocation>
        <location evidence="1">Membrane</location>
    </subcellularLocation>
</comment>
<keyword evidence="2 5" id="KW-0812">Transmembrane</keyword>
<dbReference type="AlphaFoldDB" id="A0A2S9YGJ8"/>
<keyword evidence="4 5" id="KW-0472">Membrane</keyword>
<dbReference type="Pfam" id="PF01124">
    <property type="entry name" value="MAPEG"/>
    <property type="match status" value="1"/>
</dbReference>
<accession>A0A2S9YGJ8</accession>
<keyword evidence="7" id="KW-1185">Reference proteome</keyword>
<organism evidence="6 7">
    <name type="scientific">Enhygromyxa salina</name>
    <dbReference type="NCBI Taxonomy" id="215803"/>
    <lineage>
        <taxon>Bacteria</taxon>
        <taxon>Pseudomonadati</taxon>
        <taxon>Myxococcota</taxon>
        <taxon>Polyangia</taxon>
        <taxon>Nannocystales</taxon>
        <taxon>Nannocystaceae</taxon>
        <taxon>Enhygromyxa</taxon>
    </lineage>
</organism>
<evidence type="ECO:0000256" key="5">
    <source>
        <dbReference type="SAM" id="Phobius"/>
    </source>
</evidence>
<keyword evidence="3 5" id="KW-1133">Transmembrane helix</keyword>
<protein>
    <submittedName>
        <fullName evidence="6">MAPEG family protein</fullName>
    </submittedName>
</protein>
<reference evidence="6 7" key="1">
    <citation type="submission" date="2018-03" db="EMBL/GenBank/DDBJ databases">
        <title>Draft Genome Sequences of the Obligatory Marine Myxobacteria Enhygromyxa salina SWB005.</title>
        <authorList>
            <person name="Poehlein A."/>
            <person name="Moghaddam J.A."/>
            <person name="Harms H."/>
            <person name="Alanjari M."/>
            <person name="Koenig G.M."/>
            <person name="Daniel R."/>
            <person name="Schaeberle T.F."/>
        </authorList>
    </citation>
    <scope>NUCLEOTIDE SEQUENCE [LARGE SCALE GENOMIC DNA]</scope>
    <source>
        <strain evidence="6 7">SWB005</strain>
    </source>
</reference>
<comment type="caution">
    <text evidence="6">The sequence shown here is derived from an EMBL/GenBank/DDBJ whole genome shotgun (WGS) entry which is preliminary data.</text>
</comment>
<evidence type="ECO:0000256" key="1">
    <source>
        <dbReference type="ARBA" id="ARBA00004370"/>
    </source>
</evidence>